<reference evidence="3 4" key="1">
    <citation type="journal article" date="2018" name="Gigascience">
        <title>Genomes of trombidid mites reveal novel predicted allergens and laterally-transferred genes associated with secondary metabolism.</title>
        <authorList>
            <person name="Dong X."/>
            <person name="Chaisiri K."/>
            <person name="Xia D."/>
            <person name="Armstrong S.D."/>
            <person name="Fang Y."/>
            <person name="Donnelly M.J."/>
            <person name="Kadowaki T."/>
            <person name="McGarry J.W."/>
            <person name="Darby A.C."/>
            <person name="Makepeace B.L."/>
        </authorList>
    </citation>
    <scope>NUCLEOTIDE SEQUENCE [LARGE SCALE GENOMIC DNA]</scope>
    <source>
        <strain evidence="3">UoL-UT</strain>
    </source>
</reference>
<name>A0A443RX53_9ACAR</name>
<dbReference type="OrthoDB" id="676979at2759"/>
<accession>A0A443RX53</accession>
<keyword evidence="1" id="KW-0067">ATP-binding</keyword>
<dbReference type="InterPro" id="IPR017441">
    <property type="entry name" value="Protein_kinase_ATP_BS"/>
</dbReference>
<organism evidence="3 4">
    <name type="scientific">Leptotrombidium deliense</name>
    <dbReference type="NCBI Taxonomy" id="299467"/>
    <lineage>
        <taxon>Eukaryota</taxon>
        <taxon>Metazoa</taxon>
        <taxon>Ecdysozoa</taxon>
        <taxon>Arthropoda</taxon>
        <taxon>Chelicerata</taxon>
        <taxon>Arachnida</taxon>
        <taxon>Acari</taxon>
        <taxon>Acariformes</taxon>
        <taxon>Trombidiformes</taxon>
        <taxon>Prostigmata</taxon>
        <taxon>Anystina</taxon>
        <taxon>Parasitengona</taxon>
        <taxon>Trombiculoidea</taxon>
        <taxon>Trombiculidae</taxon>
        <taxon>Leptotrombidium</taxon>
    </lineage>
</organism>
<dbReference type="PROSITE" id="PS50011">
    <property type="entry name" value="PROTEIN_KINASE_DOM"/>
    <property type="match status" value="1"/>
</dbReference>
<feature type="domain" description="Protein kinase" evidence="2">
    <location>
        <begin position="21"/>
        <end position="80"/>
    </location>
</feature>
<dbReference type="Proteomes" id="UP000288716">
    <property type="component" value="Unassembled WGS sequence"/>
</dbReference>
<sequence>MNLDKSLFAGSPYNVYGLFTFRKGGEIGNGSYGNVRQAELNGTVFAIKKIKVNAKFPIRYILREVEALIKLDGCANVVQQ</sequence>
<evidence type="ECO:0000256" key="1">
    <source>
        <dbReference type="PROSITE-ProRule" id="PRU10141"/>
    </source>
</evidence>
<dbReference type="Gene3D" id="3.30.200.20">
    <property type="entry name" value="Phosphorylase Kinase, domain 1"/>
    <property type="match status" value="1"/>
</dbReference>
<dbReference type="EMBL" id="NCKV01021267">
    <property type="protein sequence ID" value="RWS19951.1"/>
    <property type="molecule type" value="Genomic_DNA"/>
</dbReference>
<dbReference type="AlphaFoldDB" id="A0A443RX53"/>
<comment type="caution">
    <text evidence="3">The sequence shown here is derived from an EMBL/GenBank/DDBJ whole genome shotgun (WGS) entry which is preliminary data.</text>
</comment>
<evidence type="ECO:0000313" key="4">
    <source>
        <dbReference type="Proteomes" id="UP000288716"/>
    </source>
</evidence>
<dbReference type="InterPro" id="IPR011009">
    <property type="entry name" value="Kinase-like_dom_sf"/>
</dbReference>
<keyword evidence="4" id="KW-1185">Reference proteome</keyword>
<dbReference type="GO" id="GO:0005524">
    <property type="term" value="F:ATP binding"/>
    <property type="evidence" value="ECO:0007669"/>
    <property type="project" value="UniProtKB-UniRule"/>
</dbReference>
<proteinExistence type="predicted"/>
<feature type="binding site" evidence="1">
    <location>
        <position position="49"/>
    </location>
    <ligand>
        <name>ATP</name>
        <dbReference type="ChEBI" id="CHEBI:30616"/>
    </ligand>
</feature>
<dbReference type="VEuPathDB" id="VectorBase:LDEU012088"/>
<keyword evidence="1" id="KW-0547">Nucleotide-binding</keyword>
<dbReference type="GO" id="GO:0004672">
    <property type="term" value="F:protein kinase activity"/>
    <property type="evidence" value="ECO:0007669"/>
    <property type="project" value="InterPro"/>
</dbReference>
<dbReference type="InterPro" id="IPR000719">
    <property type="entry name" value="Prot_kinase_dom"/>
</dbReference>
<evidence type="ECO:0000259" key="2">
    <source>
        <dbReference type="PROSITE" id="PS50011"/>
    </source>
</evidence>
<protein>
    <recommendedName>
        <fullName evidence="2">Protein kinase domain-containing protein</fullName>
    </recommendedName>
</protein>
<dbReference type="PROSITE" id="PS00107">
    <property type="entry name" value="PROTEIN_KINASE_ATP"/>
    <property type="match status" value="1"/>
</dbReference>
<dbReference type="SUPFAM" id="SSF56112">
    <property type="entry name" value="Protein kinase-like (PK-like)"/>
    <property type="match status" value="1"/>
</dbReference>
<evidence type="ECO:0000313" key="3">
    <source>
        <dbReference type="EMBL" id="RWS19951.1"/>
    </source>
</evidence>
<gene>
    <name evidence="3" type="ORF">B4U80_11447</name>
</gene>